<protein>
    <recommendedName>
        <fullName evidence="2 7">Aminomethyltransferase</fullName>
        <ecNumber evidence="2 7">2.1.2.10</ecNumber>
    </recommendedName>
    <alternativeName>
        <fullName evidence="5 7">Glycine cleavage system T protein</fullName>
    </alternativeName>
</protein>
<comment type="similarity">
    <text evidence="1 7">Belongs to the GcvT family.</text>
</comment>
<dbReference type="Pfam" id="PF01571">
    <property type="entry name" value="GCV_T"/>
    <property type="match status" value="1"/>
</dbReference>
<dbReference type="Pfam" id="PF08669">
    <property type="entry name" value="GCV_T_C"/>
    <property type="match status" value="1"/>
</dbReference>
<reference evidence="11 12" key="1">
    <citation type="journal article" date="2017" name="BMC Genomics">
        <title>Genome sequencing of 39 Akkermansia muciniphila isolates reveals its population structure, genomic and functional diverisity, and global distribution in mammalian gut microbiotas.</title>
        <authorList>
            <person name="Guo X."/>
            <person name="Li S."/>
            <person name="Zhang J."/>
            <person name="Wu F."/>
            <person name="Li X."/>
            <person name="Wu D."/>
            <person name="Zhang M."/>
            <person name="Ou Z."/>
            <person name="Jie Z."/>
            <person name="Yan Q."/>
            <person name="Li P."/>
            <person name="Yi J."/>
            <person name="Peng Y."/>
        </authorList>
    </citation>
    <scope>NUCLEOTIDE SEQUENCE [LARGE SCALE GENOMIC DNA]</scope>
    <source>
        <strain evidence="11 12">GP24</strain>
    </source>
</reference>
<dbReference type="GO" id="GO:0005960">
    <property type="term" value="C:glycine cleavage complex"/>
    <property type="evidence" value="ECO:0007669"/>
    <property type="project" value="InterPro"/>
</dbReference>
<feature type="domain" description="GCVT N-terminal" evidence="9">
    <location>
        <begin position="13"/>
        <end position="260"/>
    </location>
</feature>
<evidence type="ECO:0000256" key="5">
    <source>
        <dbReference type="ARBA" id="ARBA00031395"/>
    </source>
</evidence>
<dbReference type="InterPro" id="IPR028896">
    <property type="entry name" value="GcvT/YgfZ/DmdA"/>
</dbReference>
<keyword evidence="4 7" id="KW-0808">Transferase</keyword>
<dbReference type="NCBIfam" id="TIGR00528">
    <property type="entry name" value="gcvT"/>
    <property type="match status" value="1"/>
</dbReference>
<evidence type="ECO:0000256" key="8">
    <source>
        <dbReference type="PIRSR" id="PIRSR006487-1"/>
    </source>
</evidence>
<dbReference type="FunFam" id="2.40.30.110:FF:000003">
    <property type="entry name" value="Aminomethyltransferase"/>
    <property type="match status" value="1"/>
</dbReference>
<dbReference type="InterPro" id="IPR029043">
    <property type="entry name" value="GcvT/YgfZ_C"/>
</dbReference>
<accession>A0A2N8HG81</accession>
<name>A0A2N8HG81_9BACT</name>
<feature type="domain" description="Aminomethyltransferase C-terminal" evidence="10">
    <location>
        <begin position="279"/>
        <end position="359"/>
    </location>
</feature>
<keyword evidence="3 7" id="KW-0032">Aminotransferase</keyword>
<dbReference type="InterPro" id="IPR013977">
    <property type="entry name" value="GcvT_C"/>
</dbReference>
<dbReference type="PANTHER" id="PTHR43757:SF2">
    <property type="entry name" value="AMINOMETHYLTRANSFERASE, MITOCHONDRIAL"/>
    <property type="match status" value="1"/>
</dbReference>
<dbReference type="GO" id="GO:0005829">
    <property type="term" value="C:cytosol"/>
    <property type="evidence" value="ECO:0007669"/>
    <property type="project" value="TreeGrafter"/>
</dbReference>
<dbReference type="SUPFAM" id="SSF103025">
    <property type="entry name" value="Folate-binding domain"/>
    <property type="match status" value="1"/>
</dbReference>
<comment type="subunit">
    <text evidence="7">The glycine cleavage system is composed of four proteins: P, T, L and H.</text>
</comment>
<organism evidence="11 12">
    <name type="scientific">Akkermansia muciniphila</name>
    <dbReference type="NCBI Taxonomy" id="239935"/>
    <lineage>
        <taxon>Bacteria</taxon>
        <taxon>Pseudomonadati</taxon>
        <taxon>Verrucomicrobiota</taxon>
        <taxon>Verrucomicrobiia</taxon>
        <taxon>Verrucomicrobiales</taxon>
        <taxon>Akkermansiaceae</taxon>
        <taxon>Akkermansia</taxon>
    </lineage>
</organism>
<dbReference type="PANTHER" id="PTHR43757">
    <property type="entry name" value="AMINOMETHYLTRANSFERASE"/>
    <property type="match status" value="1"/>
</dbReference>
<sequence>MTDSDVKSTPLAAKHVELGARMVPFAGWNMPVQYTGILDEHKAVREACGIFDISHMGQFTVAGAAAAAWLNSMLTNDINKLDIGQGQYSIMLNEQAGVIDDLILYRMEPETFFVVVNASKIDEDFAWLSAHKPAEVVLENHSDEYVGLAVQGPKCGEVFARVIPGVELPPRNGISRITVDGTDLIVCRTGYTGEDGFEFFCPAGEGVKWFEAFLDAGAKPCGLGARDSLRLEMCYPLNGSDLAPDKTPLEAGLGFFCALDTEFIGAGILREQKANGLSKRLVAIEYTGKGAPPRAHYTVHVPGGEAIGELTSGVLSPSLMKGIALAYLPVAHAKVGTELEIDVRGRKFPAVVVKKPFYKKG</sequence>
<evidence type="ECO:0000256" key="7">
    <source>
        <dbReference type="HAMAP-Rule" id="MF_00259"/>
    </source>
</evidence>
<dbReference type="GO" id="GO:0004047">
    <property type="term" value="F:aminomethyltransferase activity"/>
    <property type="evidence" value="ECO:0007669"/>
    <property type="project" value="UniProtKB-UniRule"/>
</dbReference>
<dbReference type="PIRSF" id="PIRSF006487">
    <property type="entry name" value="GcvT"/>
    <property type="match status" value="1"/>
</dbReference>
<dbReference type="InterPro" id="IPR027266">
    <property type="entry name" value="TrmE/GcvT-like"/>
</dbReference>
<proteinExistence type="inferred from homology"/>
<dbReference type="Gene3D" id="3.30.1360.120">
    <property type="entry name" value="Probable tRNA modification gtpase trme, domain 1"/>
    <property type="match status" value="1"/>
</dbReference>
<dbReference type="SUPFAM" id="SSF101790">
    <property type="entry name" value="Aminomethyltransferase beta-barrel domain"/>
    <property type="match status" value="1"/>
</dbReference>
<dbReference type="AlphaFoldDB" id="A0A2N8HG81"/>
<evidence type="ECO:0000313" key="11">
    <source>
        <dbReference type="EMBL" id="PNC19775.1"/>
    </source>
</evidence>
<comment type="function">
    <text evidence="7">The glycine cleavage system catalyzes the degradation of glycine.</text>
</comment>
<dbReference type="RefSeq" id="WP_102711964.1">
    <property type="nucleotide sequence ID" value="NZ_CABMLK010000002.1"/>
</dbReference>
<evidence type="ECO:0000256" key="3">
    <source>
        <dbReference type="ARBA" id="ARBA00022576"/>
    </source>
</evidence>
<evidence type="ECO:0000313" key="12">
    <source>
        <dbReference type="Proteomes" id="UP000236000"/>
    </source>
</evidence>
<feature type="binding site" evidence="8">
    <location>
        <position position="198"/>
    </location>
    <ligand>
        <name>substrate</name>
    </ligand>
</feature>
<dbReference type="EMBL" id="PJKA01000003">
    <property type="protein sequence ID" value="PNC19775.1"/>
    <property type="molecule type" value="Genomic_DNA"/>
</dbReference>
<evidence type="ECO:0000259" key="10">
    <source>
        <dbReference type="Pfam" id="PF08669"/>
    </source>
</evidence>
<comment type="caution">
    <text evidence="11">The sequence shown here is derived from an EMBL/GenBank/DDBJ whole genome shotgun (WGS) entry which is preliminary data.</text>
</comment>
<dbReference type="OrthoDB" id="9774591at2"/>
<evidence type="ECO:0000256" key="4">
    <source>
        <dbReference type="ARBA" id="ARBA00022679"/>
    </source>
</evidence>
<dbReference type="InterPro" id="IPR006222">
    <property type="entry name" value="GCVT_N"/>
</dbReference>
<evidence type="ECO:0000259" key="9">
    <source>
        <dbReference type="Pfam" id="PF01571"/>
    </source>
</evidence>
<dbReference type="FunFam" id="3.30.70.1400:FF:000001">
    <property type="entry name" value="Aminomethyltransferase"/>
    <property type="match status" value="1"/>
</dbReference>
<dbReference type="NCBIfam" id="NF001567">
    <property type="entry name" value="PRK00389.1"/>
    <property type="match status" value="1"/>
</dbReference>
<dbReference type="Proteomes" id="UP000236000">
    <property type="component" value="Unassembled WGS sequence"/>
</dbReference>
<dbReference type="InterPro" id="IPR006223">
    <property type="entry name" value="GcvT"/>
</dbReference>
<gene>
    <name evidence="7 11" type="primary">gcvT</name>
    <name evidence="11" type="ORF">CXU22_01830</name>
</gene>
<comment type="catalytic activity">
    <reaction evidence="6 7">
        <text>N(6)-[(R)-S(8)-aminomethyldihydrolipoyl]-L-lysyl-[protein] + (6S)-5,6,7,8-tetrahydrofolate = N(6)-[(R)-dihydrolipoyl]-L-lysyl-[protein] + (6R)-5,10-methylene-5,6,7,8-tetrahydrofolate + NH4(+)</text>
        <dbReference type="Rhea" id="RHEA:16945"/>
        <dbReference type="Rhea" id="RHEA-COMP:10475"/>
        <dbReference type="Rhea" id="RHEA-COMP:10492"/>
        <dbReference type="ChEBI" id="CHEBI:15636"/>
        <dbReference type="ChEBI" id="CHEBI:28938"/>
        <dbReference type="ChEBI" id="CHEBI:57453"/>
        <dbReference type="ChEBI" id="CHEBI:83100"/>
        <dbReference type="ChEBI" id="CHEBI:83143"/>
        <dbReference type="EC" id="2.1.2.10"/>
    </reaction>
</comment>
<dbReference type="GO" id="GO:0008483">
    <property type="term" value="F:transaminase activity"/>
    <property type="evidence" value="ECO:0007669"/>
    <property type="project" value="UniProtKB-KW"/>
</dbReference>
<dbReference type="HAMAP" id="MF_00259">
    <property type="entry name" value="GcvT"/>
    <property type="match status" value="1"/>
</dbReference>
<dbReference type="EC" id="2.1.2.10" evidence="2 7"/>
<evidence type="ECO:0000256" key="6">
    <source>
        <dbReference type="ARBA" id="ARBA00047665"/>
    </source>
</evidence>
<dbReference type="GO" id="GO:0019464">
    <property type="term" value="P:glycine decarboxylation via glycine cleavage system"/>
    <property type="evidence" value="ECO:0007669"/>
    <property type="project" value="UniProtKB-UniRule"/>
</dbReference>
<evidence type="ECO:0000256" key="1">
    <source>
        <dbReference type="ARBA" id="ARBA00008609"/>
    </source>
</evidence>
<evidence type="ECO:0000256" key="2">
    <source>
        <dbReference type="ARBA" id="ARBA00012616"/>
    </source>
</evidence>
<dbReference type="InterPro" id="IPR022903">
    <property type="entry name" value="GcvT_bac"/>
</dbReference>